<dbReference type="Proteomes" id="UP000204463">
    <property type="component" value="Segment"/>
</dbReference>
<gene>
    <name evidence="2" type="ORF">ZZ2_038</name>
</gene>
<proteinExistence type="predicted"/>
<keyword evidence="3" id="KW-1185">Reference proteome</keyword>
<reference evidence="3" key="1">
    <citation type="submission" date="2015-04" db="EMBL/GenBank/DDBJ databases">
        <authorList>
            <person name="Sun Y."/>
            <person name="Li J."/>
            <person name="Shi H."/>
            <person name="Su S."/>
            <person name="Zhang Z."/>
        </authorList>
    </citation>
    <scope>NUCLEOTIDE SEQUENCE [LARGE SCALE GENOMIC DNA]</scope>
</reference>
<accession>A0A139ZVZ8</accession>
<dbReference type="GeneID" id="29123243"/>
<name>A0A139ZVZ8_9CAUD</name>
<dbReference type="InterPro" id="IPR002711">
    <property type="entry name" value="HNH"/>
</dbReference>
<dbReference type="GO" id="GO:0003676">
    <property type="term" value="F:nucleic acid binding"/>
    <property type="evidence" value="ECO:0007669"/>
    <property type="project" value="InterPro"/>
</dbReference>
<keyword evidence="2" id="KW-0378">Hydrolase</keyword>
<dbReference type="EMBL" id="KR131750">
    <property type="protein sequence ID" value="AKG94440.1"/>
    <property type="molecule type" value="Genomic_DNA"/>
</dbReference>
<keyword evidence="2" id="KW-0255">Endonuclease</keyword>
<dbReference type="OrthoDB" id="15816at10239"/>
<dbReference type="GO" id="GO:0004519">
    <property type="term" value="F:endonuclease activity"/>
    <property type="evidence" value="ECO:0007669"/>
    <property type="project" value="UniProtKB-KW"/>
</dbReference>
<evidence type="ECO:0000313" key="2">
    <source>
        <dbReference type="EMBL" id="AKG94440.1"/>
    </source>
</evidence>
<dbReference type="GO" id="GO:0008270">
    <property type="term" value="F:zinc ion binding"/>
    <property type="evidence" value="ECO:0007669"/>
    <property type="project" value="InterPro"/>
</dbReference>
<sequence>MPKRRCKVAHCRQYVDMPELYCEQHKGNTQRTYNKQVRHSPDNKKYADFYASTQWRNVRARKLSMNPMCEVCNASIATIVHHRQEVRTTMGWEHRLDIDNLESICQECHNKEEHSASFRHRKG</sequence>
<organism evidence="2 3">
    <name type="scientific">Enterococcus phage Ec-ZZ2</name>
    <dbReference type="NCBI Taxonomy" id="1647400"/>
    <lineage>
        <taxon>Viruses</taxon>
        <taxon>Duplodnaviria</taxon>
        <taxon>Heunggongvirae</taxon>
        <taxon>Uroviricota</taxon>
        <taxon>Caudoviricetes</taxon>
        <taxon>Efquatrovirus</taxon>
        <taxon>Efquatrovirus EcZZ2</taxon>
    </lineage>
</organism>
<keyword evidence="2" id="KW-0540">Nuclease</keyword>
<dbReference type="KEGG" id="vg:29123243"/>
<evidence type="ECO:0000259" key="1">
    <source>
        <dbReference type="Pfam" id="PF01844"/>
    </source>
</evidence>
<feature type="domain" description="HNH" evidence="1">
    <location>
        <begin position="69"/>
        <end position="114"/>
    </location>
</feature>
<dbReference type="RefSeq" id="YP_009303737.1">
    <property type="nucleotide sequence ID" value="NC_031260.1"/>
</dbReference>
<dbReference type="Pfam" id="PF01844">
    <property type="entry name" value="HNH"/>
    <property type="match status" value="1"/>
</dbReference>
<evidence type="ECO:0000313" key="3">
    <source>
        <dbReference type="Proteomes" id="UP000204463"/>
    </source>
</evidence>
<protein>
    <submittedName>
        <fullName evidence="2">HNH endonuclease</fullName>
    </submittedName>
</protein>